<gene>
    <name evidence="2" type="ORF">ACFO0B_00400</name>
</gene>
<dbReference type="Proteomes" id="UP001595696">
    <property type="component" value="Unassembled WGS sequence"/>
</dbReference>
<dbReference type="RefSeq" id="WP_378610224.1">
    <property type="nucleotide sequence ID" value="NZ_JBHSAX010000002.1"/>
</dbReference>
<dbReference type="SUPFAM" id="SSF52540">
    <property type="entry name" value="P-loop containing nucleoside triphosphate hydrolases"/>
    <property type="match status" value="1"/>
</dbReference>
<protein>
    <submittedName>
        <fullName evidence="2">Nucleoside/nucleotide kinase family protein</fullName>
    </submittedName>
</protein>
<evidence type="ECO:0000259" key="1">
    <source>
        <dbReference type="Pfam" id="PF00485"/>
    </source>
</evidence>
<accession>A0ABV8DK71</accession>
<evidence type="ECO:0000313" key="3">
    <source>
        <dbReference type="Proteomes" id="UP001595696"/>
    </source>
</evidence>
<dbReference type="InterPro" id="IPR006083">
    <property type="entry name" value="PRK/URK"/>
</dbReference>
<dbReference type="GO" id="GO:0016301">
    <property type="term" value="F:kinase activity"/>
    <property type="evidence" value="ECO:0007669"/>
    <property type="project" value="UniProtKB-KW"/>
</dbReference>
<keyword evidence="3" id="KW-1185">Reference proteome</keyword>
<dbReference type="Gene3D" id="3.40.50.300">
    <property type="entry name" value="P-loop containing nucleotide triphosphate hydrolases"/>
    <property type="match status" value="1"/>
</dbReference>
<evidence type="ECO:0000313" key="2">
    <source>
        <dbReference type="EMBL" id="MFC3960443.1"/>
    </source>
</evidence>
<comment type="caution">
    <text evidence="2">The sequence shown here is derived from an EMBL/GenBank/DDBJ whole genome shotgun (WGS) entry which is preliminary data.</text>
</comment>
<dbReference type="EMBL" id="JBHSAX010000002">
    <property type="protein sequence ID" value="MFC3960443.1"/>
    <property type="molecule type" value="Genomic_DNA"/>
</dbReference>
<name>A0ABV8DK71_9NOCA</name>
<dbReference type="Pfam" id="PF00485">
    <property type="entry name" value="PRK"/>
    <property type="match status" value="1"/>
</dbReference>
<reference evidence="3" key="1">
    <citation type="journal article" date="2019" name="Int. J. Syst. Evol. Microbiol.">
        <title>The Global Catalogue of Microorganisms (GCM) 10K type strain sequencing project: providing services to taxonomists for standard genome sequencing and annotation.</title>
        <authorList>
            <consortium name="The Broad Institute Genomics Platform"/>
            <consortium name="The Broad Institute Genome Sequencing Center for Infectious Disease"/>
            <person name="Wu L."/>
            <person name="Ma J."/>
        </authorList>
    </citation>
    <scope>NUCLEOTIDE SEQUENCE [LARGE SCALE GENOMIC DNA]</scope>
    <source>
        <strain evidence="3">CGMCC 4.7330</strain>
    </source>
</reference>
<keyword evidence="2" id="KW-0808">Transferase</keyword>
<dbReference type="InterPro" id="IPR027417">
    <property type="entry name" value="P-loop_NTPase"/>
</dbReference>
<keyword evidence="2" id="KW-0418">Kinase</keyword>
<proteinExistence type="predicted"/>
<organism evidence="2 3">
    <name type="scientific">Nocardia jiangsuensis</name>
    <dbReference type="NCBI Taxonomy" id="1691563"/>
    <lineage>
        <taxon>Bacteria</taxon>
        <taxon>Bacillati</taxon>
        <taxon>Actinomycetota</taxon>
        <taxon>Actinomycetes</taxon>
        <taxon>Mycobacteriales</taxon>
        <taxon>Nocardiaceae</taxon>
        <taxon>Nocardia</taxon>
    </lineage>
</organism>
<dbReference type="NCBIfam" id="NF006743">
    <property type="entry name" value="PRK09270.1-2"/>
    <property type="match status" value="1"/>
</dbReference>
<dbReference type="PANTHER" id="PTHR10285">
    <property type="entry name" value="URIDINE KINASE"/>
    <property type="match status" value="1"/>
</dbReference>
<feature type="domain" description="Phosphoribulokinase/uridine kinase" evidence="1">
    <location>
        <begin position="39"/>
        <end position="211"/>
    </location>
</feature>
<sequence length="216" mass="23749">MTGPRGTARDASIPLGPVPGELARRVRARAGTGDHRFLLGITGPPGTGKSTLAEALRTALAPDAEIAPMDGYHLSNAILDQRGARERKGEPDTFDVEGFVANLRALRTEARVLWPTFDRATDEPTPAGVTFTTQRVALVEGNYLLTWPQVRPLLDEVWYLDAPRDLLARRLLARHRAGGRSEHQAHRKVYDSDLRNADLIARTRDRADLVIGAHVL</sequence>